<evidence type="ECO:0000313" key="6">
    <source>
        <dbReference type="EMBL" id="EAC6547292.1"/>
    </source>
</evidence>
<dbReference type="EMBL" id="AABBYJ010000004">
    <property type="protein sequence ID" value="EAG4331046.1"/>
    <property type="molecule type" value="Genomic_DNA"/>
</dbReference>
<dbReference type="EMBL" id="AANDSR010000009">
    <property type="protein sequence ID" value="EDN9837492.1"/>
    <property type="molecule type" value="Genomic_DNA"/>
</dbReference>
<evidence type="ECO:0000259" key="3">
    <source>
        <dbReference type="Pfam" id="PF07987"/>
    </source>
</evidence>
<evidence type="ECO:0000313" key="96">
    <source>
        <dbReference type="Proteomes" id="UP000841146"/>
    </source>
</evidence>
<evidence type="ECO:0000313" key="15">
    <source>
        <dbReference type="EMBL" id="EAE4942209.1"/>
    </source>
</evidence>
<evidence type="ECO:0000313" key="29">
    <source>
        <dbReference type="EMBL" id="EAH3294292.1"/>
    </source>
</evidence>
<dbReference type="Proteomes" id="UP000478682">
    <property type="component" value="Unassembled WGS sequence"/>
</dbReference>
<evidence type="ECO:0000313" key="75">
    <source>
        <dbReference type="Proteomes" id="UP000455569"/>
    </source>
</evidence>
<dbReference type="EMBL" id="AABDGJ010000010">
    <property type="protein sequence ID" value="EAG6991372.1"/>
    <property type="molecule type" value="Genomic_DNA"/>
</dbReference>
<reference evidence="95 96" key="3">
    <citation type="journal article" date="2018" name="Genome Biol.">
        <title>SKESA: strategic k-mer extension for scrupulous assemblies.</title>
        <authorList>
            <person name="Souvorov A."/>
            <person name="Agarwala R."/>
            <person name="Lipman D.J."/>
        </authorList>
    </citation>
    <scope>NUCLEOTIDE SEQUENCE [LARGE SCALE GENOMIC DNA]</scope>
    <source>
        <strain evidence="43">09CEB371LM</strain>
        <strain evidence="49">2017-325981-023-01</strain>
        <strain evidence="45 98">CFIAFB20100120</strain>
        <strain evidence="44 95">CFIAFB20130012</strain>
        <strain evidence="47">CFIAFB20170037</strain>
        <strain evidence="46 96">CFIAFB20170045</strain>
        <strain evidence="48 97">DMG1500109</strain>
    </source>
</reference>
<keyword evidence="1" id="KW-0812">Transmembrane</keyword>
<evidence type="ECO:0000313" key="90">
    <source>
        <dbReference type="Proteomes" id="UP000544530"/>
    </source>
</evidence>
<evidence type="ECO:0000313" key="17">
    <source>
        <dbReference type="EMBL" id="EAG1894485.1"/>
    </source>
</evidence>
<dbReference type="Proteomes" id="UP000345329">
    <property type="component" value="Unassembled WGS sequence"/>
</dbReference>
<evidence type="ECO:0000313" key="82">
    <source>
        <dbReference type="Proteomes" id="UP000489121"/>
    </source>
</evidence>
<dbReference type="OMA" id="FKAIQTY"/>
<feature type="transmembrane region" description="Helical" evidence="1">
    <location>
        <begin position="180"/>
        <end position="201"/>
    </location>
</feature>
<dbReference type="EMBL" id="AABAYG010000002">
    <property type="protein sequence ID" value="EAG2244716.1"/>
    <property type="molecule type" value="Genomic_DNA"/>
</dbReference>
<evidence type="ECO:0000313" key="92">
    <source>
        <dbReference type="Proteomes" id="UP000548278"/>
    </source>
</evidence>
<dbReference type="Proteomes" id="UP000344343">
    <property type="component" value="Unassembled WGS sequence"/>
</dbReference>
<dbReference type="KEGG" id="lmv:Y193_05225"/>
<dbReference type="EMBL" id="AAANYN010000017">
    <property type="protein sequence ID" value="EAD5774873.1"/>
    <property type="molecule type" value="Genomic_DNA"/>
</dbReference>
<dbReference type="EMBL" id="AAAQQZ010000002">
    <property type="protein sequence ID" value="EAE1338140.1"/>
    <property type="molecule type" value="Genomic_DNA"/>
</dbReference>
<dbReference type="Proteomes" id="UP000467536">
    <property type="component" value="Unassembled WGS sequence"/>
</dbReference>
<dbReference type="Proteomes" id="UP000852906">
    <property type="component" value="Unassembled WGS sequence"/>
</dbReference>
<evidence type="ECO:0000313" key="44">
    <source>
        <dbReference type="EMBL" id="HAB8399145.1"/>
    </source>
</evidence>
<evidence type="ECO:0000313" key="88">
    <source>
        <dbReference type="Proteomes" id="UP000533021"/>
    </source>
</evidence>
<evidence type="ECO:0000313" key="66">
    <source>
        <dbReference type="Proteomes" id="UP000368512"/>
    </source>
</evidence>
<evidence type="ECO:0000313" key="31">
    <source>
        <dbReference type="EMBL" id="EAK8896144.1"/>
    </source>
</evidence>
<evidence type="ECO:0000313" key="20">
    <source>
        <dbReference type="EMBL" id="EAG2515218.1"/>
    </source>
</evidence>
<dbReference type="RefSeq" id="WP_003726498.1">
    <property type="nucleotide sequence ID" value="NC_021824.1"/>
</dbReference>
<sequence>MKKIISSIVVLLAVFIIPFQASAHVSVLPSESTVDSWETYTMKVPSEKDVASKKIVLKVEKGVSFESYEPVPGWTTTVDKKNGTVTWQTEGNGIEKGQFQRFSFIAKNPSEEGEIAWNAYQYYEDGSIVEWVGAEDSETPHATTKIVKESSKSATGSHGEVVAGAENTAGDTSSTGDNTILLWTAVAISVIALITGILAILSRKK</sequence>
<evidence type="ECO:0000313" key="79">
    <source>
        <dbReference type="Proteomes" id="UP000478682"/>
    </source>
</evidence>
<reference evidence="56 58" key="6">
    <citation type="submission" date="2018-06" db="EMBL/GenBank/DDBJ databases">
        <authorList>
            <consortium name="PulseNet: The National Subtyping Network for Foodborne Disease Surveillance"/>
            <person name="Tarr C.L."/>
            <person name="Trees E."/>
            <person name="Katz L.S."/>
            <person name="Carleton-Romer H.A."/>
            <person name="Stroika S."/>
            <person name="Kucerova Z."/>
            <person name="Roache K.F."/>
            <person name="Sabol A.L."/>
            <person name="Besser J."/>
            <person name="Gerner-Smidt P."/>
        </authorList>
    </citation>
    <scope>NUCLEOTIDE SEQUENCE [LARGE SCALE GENOMIC DNA]</scope>
    <source>
        <strain evidence="4 58">2015L-6227</strain>
        <strain evidence="14 56">PNUSAL000134</strain>
        <strain evidence="8 62">PNUSAL000910</strain>
        <strain evidence="16 63">PNUSAL002180</strain>
        <strain evidence="17 79">PNUSAL002298</strain>
        <strain evidence="31 61">PNUSAL004402</strain>
        <strain evidence="38 82">PNUSAL005692</strain>
    </source>
</reference>
<evidence type="ECO:0000313" key="58">
    <source>
        <dbReference type="Proteomes" id="UP000339309"/>
    </source>
</evidence>
<dbReference type="Proteomes" id="UP000365297">
    <property type="component" value="Unassembled WGS sequence"/>
</dbReference>
<evidence type="ECO:0000313" key="13">
    <source>
        <dbReference type="EMBL" id="EAE1338140.1"/>
    </source>
</evidence>
<evidence type="ECO:0000313" key="49">
    <source>
        <dbReference type="EMBL" id="HAJ9592964.1"/>
    </source>
</evidence>
<evidence type="ECO:0000313" key="16">
    <source>
        <dbReference type="EMBL" id="EAG0867331.1"/>
    </source>
</evidence>
<feature type="signal peptide" evidence="2">
    <location>
        <begin position="1"/>
        <end position="23"/>
    </location>
</feature>
<dbReference type="Proteomes" id="UP000528151">
    <property type="component" value="Unassembled WGS sequence"/>
</dbReference>
<dbReference type="EMBL" id="DABJAN010000002">
    <property type="protein sequence ID" value="HAJ9592964.1"/>
    <property type="molecule type" value="Genomic_DNA"/>
</dbReference>
<evidence type="ECO:0000313" key="98">
    <source>
        <dbReference type="Proteomes" id="UP000844415"/>
    </source>
</evidence>
<reference evidence="50 76" key="4">
    <citation type="submission" date="2018-04" db="EMBL/GenBank/DDBJ databases">
        <title>Genome Analysis of a Prevalent Clone of Listeria monocytogenes Sequence Type 87 in China.</title>
        <authorList>
            <person name="Wang Y."/>
        </authorList>
    </citation>
    <scope>NUCLEOTIDE SEQUENCE [LARGE SCALE GENOMIC DNA]</scope>
    <source>
        <strain evidence="50 76">ICDC_LM1523</strain>
    </source>
</reference>
<dbReference type="EMBL" id="AAAJWF010000002">
    <property type="protein sequence ID" value="EAC7479754.1"/>
    <property type="molecule type" value="Genomic_DNA"/>
</dbReference>
<dbReference type="EMBL" id="DAAEEB010000001">
    <property type="protein sequence ID" value="HAA8051824.1"/>
    <property type="molecule type" value="Genomic_DNA"/>
</dbReference>
<evidence type="ECO:0000313" key="7">
    <source>
        <dbReference type="EMBL" id="EAC7479754.1"/>
    </source>
</evidence>
<dbReference type="Proteomes" id="UP000527632">
    <property type="component" value="Unassembled WGS sequence"/>
</dbReference>
<dbReference type="EMBL" id="AABATR010000007">
    <property type="protein sequence ID" value="EAG1894485.1"/>
    <property type="molecule type" value="Genomic_DNA"/>
</dbReference>
<dbReference type="Proteomes" id="UP000336166">
    <property type="component" value="Unassembled WGS sequence"/>
</dbReference>
<dbReference type="EMBL" id="DAAJZA010000011">
    <property type="protein sequence ID" value="HAC1755987.1"/>
    <property type="molecule type" value="Genomic_DNA"/>
</dbReference>
<dbReference type="EMBL" id="AANPAU010000008">
    <property type="protein sequence ID" value="EDP8514764.1"/>
    <property type="molecule type" value="Genomic_DNA"/>
</dbReference>
<evidence type="ECO:0000313" key="80">
    <source>
        <dbReference type="Proteomes" id="UP000478704"/>
    </source>
</evidence>
<dbReference type="CDD" id="cd08545">
    <property type="entry name" value="YcnI_like"/>
    <property type="match status" value="1"/>
</dbReference>
<evidence type="ECO:0000313" key="43">
    <source>
        <dbReference type="EMBL" id="HAA8051824.1"/>
    </source>
</evidence>
<dbReference type="EMBL" id="AAAKQF010000011">
    <property type="protein sequence ID" value="EAC9041258.1"/>
    <property type="molecule type" value="Genomic_DNA"/>
</dbReference>
<evidence type="ECO:0000313" key="97">
    <source>
        <dbReference type="Proteomes" id="UP000843775"/>
    </source>
</evidence>
<evidence type="ECO:0000313" key="38">
    <source>
        <dbReference type="EMBL" id="ECY9781785.1"/>
    </source>
</evidence>
<dbReference type="Proteomes" id="UP000566721">
    <property type="component" value="Unassembled WGS sequence"/>
</dbReference>
<feature type="domain" description="YncI copper-binding" evidence="3">
    <location>
        <begin position="24"/>
        <end position="136"/>
    </location>
</feature>
<dbReference type="EMBL" id="DAAIHR010000011">
    <property type="protein sequence ID" value="HAB8399145.1"/>
    <property type="molecule type" value="Genomic_DNA"/>
</dbReference>
<dbReference type="Proteomes" id="UP000423131">
    <property type="component" value="Unassembled WGS sequence"/>
</dbReference>
<dbReference type="EMBL" id="AAAIXK010000003">
    <property type="protein sequence ID" value="EAC5550191.1"/>
    <property type="molecule type" value="Genomic_DNA"/>
</dbReference>
<evidence type="ECO:0000313" key="37">
    <source>
        <dbReference type="EMBL" id="ECY6543840.1"/>
    </source>
</evidence>
<dbReference type="Proteomes" id="UP000379076">
    <property type="component" value="Unassembled WGS sequence"/>
</dbReference>
<evidence type="ECO:0000313" key="23">
    <source>
        <dbReference type="EMBL" id="EAG4461774.1"/>
    </source>
</evidence>
<dbReference type="EMBL" id="AAIAJJ010000003">
    <property type="protein sequence ID" value="ECC1556533.1"/>
    <property type="molecule type" value="Genomic_DNA"/>
</dbReference>
<evidence type="ECO:0000313" key="83">
    <source>
        <dbReference type="Proteomes" id="UP000522199"/>
    </source>
</evidence>
<dbReference type="EMBL" id="AAASLB010000004">
    <property type="protein sequence ID" value="EAE4942209.1"/>
    <property type="molecule type" value="Genomic_DNA"/>
</dbReference>
<reference evidence="48" key="9">
    <citation type="submission" date="2019-11" db="EMBL/GenBank/DDBJ databases">
        <authorList>
            <consortium name="NCBI Pathogen Detection Project"/>
        </authorList>
    </citation>
    <scope>NUCLEOTIDE SEQUENCE</scope>
    <source>
        <strain evidence="43">09CEB371LM</strain>
        <strain evidence="49">2017-325981-023-01</strain>
        <strain evidence="45">CFIAFB20100120</strain>
        <strain evidence="44">CFIAFB20130012</strain>
        <strain evidence="47">CFIAFB20170037</strain>
        <strain evidence="46">CFIAFB20170045</strain>
        <strain evidence="48">DMG1500109</strain>
    </source>
</reference>
<proteinExistence type="predicted"/>
<dbReference type="Proteomes" id="UP000339309">
    <property type="component" value="Unassembled WGS sequence"/>
</dbReference>
<feature type="chain" id="PRO_5015035049" evidence="2">
    <location>
        <begin position="24"/>
        <end position="205"/>
    </location>
</feature>
<dbReference type="Proteomes" id="UP000533021">
    <property type="component" value="Unassembled WGS sequence"/>
</dbReference>
<keyword evidence="1" id="KW-0472">Membrane</keyword>
<evidence type="ECO:0000313" key="76">
    <source>
        <dbReference type="Proteomes" id="UP000460224"/>
    </source>
</evidence>
<dbReference type="EMBL" id="AABBAW010000004">
    <property type="protein sequence ID" value="EAG2515218.1"/>
    <property type="molecule type" value="Genomic_DNA"/>
</dbReference>
<dbReference type="Proteomes" id="UP000427828">
    <property type="component" value="Unassembled WGS sequence"/>
</dbReference>
<dbReference type="EMBL" id="AACJYH010000001">
    <property type="protein sequence ID" value="EAK8896144.1"/>
    <property type="molecule type" value="Genomic_DNA"/>
</dbReference>
<evidence type="ECO:0000313" key="41">
    <source>
        <dbReference type="EMBL" id="EDO0986253.1"/>
    </source>
</evidence>
<comment type="caution">
    <text evidence="9">The sequence shown here is derived from an EMBL/GenBank/DDBJ whole genome shotgun (WGS) entry which is preliminary data.</text>
</comment>
<accession>A0A0B8RCE6</accession>
<evidence type="ECO:0000313" key="86">
    <source>
        <dbReference type="Proteomes" id="UP000528151"/>
    </source>
</evidence>
<dbReference type="EMBL" id="AABGUK010000002">
    <property type="protein sequence ID" value="EAH4241726.1"/>
    <property type="molecule type" value="Genomic_DNA"/>
</dbReference>
<reference evidence="53 54" key="2">
    <citation type="journal article" date="2018" name="BMC Genomics">
        <title>Genes significantly associated with lineage II food isolates of Listeria monocytogenes.</title>
        <authorList>
            <person name="Pirone-Davies C."/>
            <person name="Chen Y."/>
            <person name="Pightling A."/>
            <person name="Ryan G."/>
            <person name="Wang Y."/>
            <person name="Yao K."/>
            <person name="Hoffmann M."/>
            <person name="Allard M.W."/>
        </authorList>
    </citation>
    <scope>NUCLEOTIDE SEQUENCE [LARGE SCALE GENOMIC DNA]</scope>
    <source>
        <strain evidence="53 54">PNUSAL000550</strain>
    </source>
</reference>
<evidence type="ECO:0000313" key="10">
    <source>
        <dbReference type="EMBL" id="EAD3792954.1"/>
    </source>
</evidence>
<dbReference type="EMBL" id="JACAVN010000009">
    <property type="protein sequence ID" value="NYA02680.1"/>
    <property type="molecule type" value="Genomic_DNA"/>
</dbReference>
<evidence type="ECO:0000313" key="73">
    <source>
        <dbReference type="Proteomes" id="UP000423131"/>
    </source>
</evidence>
<dbReference type="Proteomes" id="UP000530452">
    <property type="component" value="Unassembled WGS sequence"/>
</dbReference>
<evidence type="ECO:0000313" key="78">
    <source>
        <dbReference type="Proteomes" id="UP000467536"/>
    </source>
</evidence>
<dbReference type="InterPro" id="IPR038507">
    <property type="entry name" value="YcnI-like_sf"/>
</dbReference>
<dbReference type="EMBL" id="AAALRN010000004">
    <property type="protein sequence ID" value="EAD1185256.1"/>
    <property type="molecule type" value="Genomic_DNA"/>
</dbReference>
<evidence type="ECO:0000313" key="19">
    <source>
        <dbReference type="EMBL" id="EAG2244716.1"/>
    </source>
</evidence>
<dbReference type="Proteomes" id="UP000403352">
    <property type="component" value="Unassembled WGS sequence"/>
</dbReference>
<evidence type="ECO:0000313" key="34">
    <source>
        <dbReference type="EMBL" id="ECB9513179.1"/>
    </source>
</evidence>
<dbReference type="InterPro" id="IPR012533">
    <property type="entry name" value="YcnI-copper_dom"/>
</dbReference>
<dbReference type="EMBL" id="DAAJFY010000009">
    <property type="protein sequence ID" value="HAC0276110.1"/>
    <property type="molecule type" value="Genomic_DNA"/>
</dbReference>
<dbReference type="EMBL" id="AABFVG010000004">
    <property type="protein sequence ID" value="EAH2282095.1"/>
    <property type="molecule type" value="Genomic_DNA"/>
</dbReference>
<dbReference type="EMBL" id="AABAWE010000003">
    <property type="protein sequence ID" value="EAG2087060.1"/>
    <property type="molecule type" value="Genomic_DNA"/>
</dbReference>
<dbReference type="EMBL" id="AACKDQ010000006">
    <property type="protein sequence ID" value="EAK9316200.1"/>
    <property type="molecule type" value="Genomic_DNA"/>
</dbReference>
<evidence type="ECO:0000313" key="22">
    <source>
        <dbReference type="EMBL" id="EAG4331046.1"/>
    </source>
</evidence>
<dbReference type="Proteomes" id="UP000489121">
    <property type="component" value="Unassembled WGS sequence"/>
</dbReference>
<dbReference type="EMBL" id="AALGDA010000004">
    <property type="protein sequence ID" value="ECY9781785.1"/>
    <property type="molecule type" value="Genomic_DNA"/>
</dbReference>
<dbReference type="AlphaFoldDB" id="A0A0B8RCE6"/>
<evidence type="ECO:0000313" key="53">
    <source>
        <dbReference type="EMBL" id="RKA07752.1"/>
    </source>
</evidence>
<dbReference type="Proteomes" id="UP000481141">
    <property type="component" value="Unassembled WGS sequence"/>
</dbReference>
<dbReference type="Pfam" id="PF07987">
    <property type="entry name" value="DUF1775"/>
    <property type="match status" value="1"/>
</dbReference>
<dbReference type="Proteomes" id="UP000478704">
    <property type="component" value="Unassembled WGS sequence"/>
</dbReference>
<dbReference type="EMBL" id="AABEKY010000001">
    <property type="protein sequence ID" value="EAG9386139.1"/>
    <property type="molecule type" value="Genomic_DNA"/>
</dbReference>
<dbReference type="EMBL" id="AANEHK010000008">
    <property type="protein sequence ID" value="EDO0986253.1"/>
    <property type="molecule type" value="Genomic_DNA"/>
</dbReference>
<evidence type="ECO:0000256" key="1">
    <source>
        <dbReference type="SAM" id="Phobius"/>
    </source>
</evidence>
<evidence type="ECO:0000313" key="11">
    <source>
        <dbReference type="EMBL" id="EAD5774873.1"/>
    </source>
</evidence>
<evidence type="ECO:0000313" key="28">
    <source>
        <dbReference type="EMBL" id="EAH2282095.1"/>
    </source>
</evidence>
<evidence type="ECO:0000313" key="8">
    <source>
        <dbReference type="EMBL" id="EAC9041258.1"/>
    </source>
</evidence>
<evidence type="ECO:0000313" key="63">
    <source>
        <dbReference type="Proteomes" id="UP000358545"/>
    </source>
</evidence>
<dbReference type="EMBL" id="AALEDS010000003">
    <property type="protein sequence ID" value="ECY6543840.1"/>
    <property type="molecule type" value="Genomic_DNA"/>
</dbReference>
<evidence type="ECO:0000313" key="51">
    <source>
        <dbReference type="EMBL" id="NYA02680.1"/>
    </source>
</evidence>
<dbReference type="EMBL" id="AAAIKW010000004">
    <property type="protein sequence ID" value="EAC4552295.1"/>
    <property type="molecule type" value="Genomic_DNA"/>
</dbReference>
<evidence type="ECO:0000313" key="93">
    <source>
        <dbReference type="Proteomes" id="UP000549379"/>
    </source>
</evidence>
<evidence type="ECO:0000313" key="48">
    <source>
        <dbReference type="EMBL" id="HAC1755987.1"/>
    </source>
</evidence>
<dbReference type="Proteomes" id="UP000842809">
    <property type="component" value="Unassembled WGS sequence"/>
</dbReference>
<dbReference type="EMBL" id="DAAJCS010000003">
    <property type="protein sequence ID" value="HAC0012498.1"/>
    <property type="molecule type" value="Genomic_DNA"/>
</dbReference>
<dbReference type="Proteomes" id="UP000410967">
    <property type="component" value="Unassembled WGS sequence"/>
</dbReference>
<dbReference type="EMBL" id="QDAY01000002">
    <property type="protein sequence ID" value="KAA9450404.1"/>
    <property type="molecule type" value="Genomic_DNA"/>
</dbReference>
<evidence type="ECO:0000313" key="35">
    <source>
        <dbReference type="EMBL" id="ECC1556533.1"/>
    </source>
</evidence>
<evidence type="ECO:0000313" key="45">
    <source>
        <dbReference type="EMBL" id="HAB8556330.1"/>
    </source>
</evidence>
<reference evidence="87 88" key="7">
    <citation type="submission" date="2019-04" db="EMBL/GenBank/DDBJ databases">
        <authorList>
            <person name="Ashton P.M."/>
            <person name="Dallman T."/>
            <person name="Nair S."/>
            <person name="De Pinna E."/>
            <person name="Peters T."/>
            <person name="Grant K."/>
        </authorList>
    </citation>
    <scope>NUCLEOTIDE SEQUENCE [LARGE SCALE GENOMIC DNA]</scope>
    <source>
        <strain evidence="28 88">282333</strain>
        <strain evidence="29 87">282352</strain>
        <strain evidence="27 91">289003</strain>
        <strain evidence="41 78">788324</strain>
        <strain evidence="15">RL15000286</strain>
    </source>
</reference>
<dbReference type="Proteomes" id="UP000364988">
    <property type="component" value="Unassembled WGS sequence"/>
</dbReference>
<dbReference type="EMBL" id="AAHZFN010000012">
    <property type="protein sequence ID" value="ECB9474017.1"/>
    <property type="molecule type" value="Genomic_DNA"/>
</dbReference>
<dbReference type="KEGG" id="lmok:CQ02_10680"/>
<dbReference type="Proteomes" id="UP000840197">
    <property type="component" value="Unassembled WGS sequence"/>
</dbReference>
<dbReference type="EMBL" id="AABBZO010000005">
    <property type="protein sequence ID" value="EAG4461774.1"/>
    <property type="molecule type" value="Genomic_DNA"/>
</dbReference>
<evidence type="ECO:0000313" key="12">
    <source>
        <dbReference type="EMBL" id="EAD5785826.1"/>
    </source>
</evidence>
<dbReference type="Proteomes" id="UP000549379">
    <property type="component" value="Unassembled WGS sequence"/>
</dbReference>
<evidence type="ECO:0000313" key="85">
    <source>
        <dbReference type="Proteomes" id="UP000527632"/>
    </source>
</evidence>
<dbReference type="EMBL" id="AAAJKI010000004">
    <property type="protein sequence ID" value="EAC6547292.1"/>
    <property type="molecule type" value="Genomic_DNA"/>
</dbReference>
<evidence type="ECO:0000313" key="65">
    <source>
        <dbReference type="Proteomes" id="UP000365297"/>
    </source>
</evidence>
<evidence type="ECO:0000313" key="55">
    <source>
        <dbReference type="Proteomes" id="UP000331186"/>
    </source>
</evidence>
<dbReference type="Proteomes" id="UP000843503">
    <property type="component" value="Unassembled WGS sequence"/>
</dbReference>
<evidence type="ECO:0000313" key="50">
    <source>
        <dbReference type="EMBL" id="KAA9450404.1"/>
    </source>
</evidence>
<evidence type="ECO:0000313" key="70">
    <source>
        <dbReference type="Proteomes" id="UP000398321"/>
    </source>
</evidence>
<dbReference type="EMBL" id="AAAMZD010000004">
    <property type="protein sequence ID" value="EAD3792954.1"/>
    <property type="molecule type" value="Genomic_DNA"/>
</dbReference>
<protein>
    <submittedName>
        <fullName evidence="9">DUF1775 domain-containing protein</fullName>
    </submittedName>
</protein>
<evidence type="ECO:0000313" key="62">
    <source>
        <dbReference type="Proteomes" id="UP000354255"/>
    </source>
</evidence>
<evidence type="ECO:0000313" key="33">
    <source>
        <dbReference type="EMBL" id="ECB9474017.1"/>
    </source>
</evidence>
<evidence type="ECO:0000313" key="14">
    <source>
        <dbReference type="EMBL" id="EAE2353577.1"/>
    </source>
</evidence>
<dbReference type="EMBL" id="AAAREG010000003">
    <property type="protein sequence ID" value="EAE2353577.1"/>
    <property type="molecule type" value="Genomic_DNA"/>
</dbReference>
<dbReference type="EMBL" id="AABGHY010000004">
    <property type="protein sequence ID" value="EAH3294292.1"/>
    <property type="molecule type" value="Genomic_DNA"/>
</dbReference>
<keyword evidence="2" id="KW-0732">Signal</keyword>
<evidence type="ECO:0000313" key="40">
    <source>
        <dbReference type="EMBL" id="EDN9837492.1"/>
    </source>
</evidence>
<evidence type="ECO:0000256" key="2">
    <source>
        <dbReference type="SAM" id="SignalP"/>
    </source>
</evidence>
<evidence type="ECO:0000313" key="91">
    <source>
        <dbReference type="Proteomes" id="UP000546397"/>
    </source>
</evidence>
<evidence type="ECO:0000313" key="61">
    <source>
        <dbReference type="Proteomes" id="UP000350032"/>
    </source>
</evidence>
<evidence type="ECO:0000313" key="72">
    <source>
        <dbReference type="Proteomes" id="UP000410967"/>
    </source>
</evidence>
<evidence type="ECO:0000313" key="95">
    <source>
        <dbReference type="Proteomes" id="UP000840197"/>
    </source>
</evidence>
<dbReference type="Proteomes" id="UP000376505">
    <property type="component" value="Unassembled WGS sequence"/>
</dbReference>
<evidence type="ECO:0000313" key="77">
    <source>
        <dbReference type="Proteomes" id="UP000467347"/>
    </source>
</evidence>
<dbReference type="Proteomes" id="UP000844415">
    <property type="component" value="Unassembled WGS sequence"/>
</dbReference>
<evidence type="ECO:0000313" key="24">
    <source>
        <dbReference type="EMBL" id="EAG6169513.1"/>
    </source>
</evidence>
<dbReference type="EMBL" id="AABAGT010000011">
    <property type="protein sequence ID" value="EAG0867331.1"/>
    <property type="molecule type" value="Genomic_DNA"/>
</dbReference>
<dbReference type="EMBL" id="AABBHO010000001">
    <property type="protein sequence ID" value="EAG2995766.1"/>
    <property type="molecule type" value="Genomic_DNA"/>
</dbReference>
<dbReference type="Proteomes" id="UP000393182">
    <property type="component" value="Unassembled WGS sequence"/>
</dbReference>
<evidence type="ECO:0000313" key="54">
    <source>
        <dbReference type="Proteomes" id="UP000272537"/>
    </source>
</evidence>
<dbReference type="Proteomes" id="UP000389283">
    <property type="component" value="Unassembled WGS sequence"/>
</dbReference>
<evidence type="ECO:0000313" key="30">
    <source>
        <dbReference type="EMBL" id="EAH4241726.1"/>
    </source>
</evidence>
<dbReference type="Proteomes" id="UP000455569">
    <property type="component" value="Unassembled WGS sequence"/>
</dbReference>
<dbReference type="EMBL" id="AABEMN010000013">
    <property type="protein sequence ID" value="EAG9520096.1"/>
    <property type="molecule type" value="Genomic_DNA"/>
</dbReference>
<evidence type="ECO:0000313" key="57">
    <source>
        <dbReference type="Proteomes" id="UP000337746"/>
    </source>
</evidence>
<evidence type="ECO:0000313" key="9">
    <source>
        <dbReference type="EMBL" id="EAD1185256.1"/>
    </source>
</evidence>
<reference evidence="57 60" key="5">
    <citation type="submission" date="2018-06" db="EMBL/GenBank/DDBJ databases">
        <authorList>
            <consortium name="GenomeTrakr: Next Generation Sequencing Network for Food Pathogen Tracability"/>
        </authorList>
    </citation>
    <scope>NUCLEOTIDE SEQUENCE [LARGE SCALE GENOMIC DNA]</scope>
    <source>
        <strain evidence="21 93">10B02965A-1</strain>
        <strain evidence="7 66">CFSAN008042</strain>
        <strain evidence="23 86">CFSAN063727</strain>
        <strain evidence="39 75">CFSAN102901</strain>
        <strain evidence="13 68">FDA00006494</strain>
        <strain evidence="5 65">FDA00007096</strain>
        <strain evidence="9 71">FDA00008584</strain>
        <strain evidence="19">FDA00011243</strain>
        <strain evidence="6 55">FDA00013332</strain>
        <strain evidence="12 59">FDA00013853</strain>
        <strain evidence="33 73">FDA00014336</strain>
        <strain evidence="35 69">FDA00014370</strain>
        <strain evidence="34 70">FDA00014392</strain>
        <strain evidence="42">FDA00015054</strain>
        <strain evidence="22 89">FDA1005580-S054-001</strain>
        <strain evidence="80">FDA1090798-S029-001</strain>
        <strain evidence="81">FDA956581-098-004</strain>
        <strain evidence="20 84">FDA960927-006-004</strain>
        <strain evidence="24 94">FLAG-38921</strain>
        <strain evidence="36 74">FLAG-51482A</strain>
        <strain evidence="18 57">FLAG-54356</strain>
        <strain evidence="11 67">FSIS31901579</strain>
        <strain evidence="30 85">LS1344</strain>
        <strain evidence="40 77">OSF101448</strain>
        <strain evidence="10 60">VA-WGS-00405</strain>
    </source>
</reference>
<evidence type="ECO:0000313" key="18">
    <source>
        <dbReference type="EMBL" id="EAG2087060.1"/>
    </source>
</evidence>
<dbReference type="Proteomes" id="UP000368512">
    <property type="component" value="Unassembled WGS sequence"/>
</dbReference>
<dbReference type="Proteomes" id="UP000843775">
    <property type="component" value="Unassembled WGS sequence"/>
</dbReference>
<dbReference type="Proteomes" id="UP000337746">
    <property type="component" value="Unassembled WGS sequence"/>
</dbReference>
<dbReference type="EMBL" id="AAHZFY010000008">
    <property type="protein sequence ID" value="ECB9513179.1"/>
    <property type="molecule type" value="Genomic_DNA"/>
</dbReference>
<evidence type="ECO:0000313" key="71">
    <source>
        <dbReference type="Proteomes" id="UP000403352"/>
    </source>
</evidence>
<dbReference type="Proteomes" id="UP000467347">
    <property type="component" value="Unassembled WGS sequence"/>
</dbReference>
<dbReference type="Proteomes" id="UP000841146">
    <property type="component" value="Unassembled WGS sequence"/>
</dbReference>
<evidence type="ECO:0000313" key="64">
    <source>
        <dbReference type="Proteomes" id="UP000364988"/>
    </source>
</evidence>
<reference evidence="51 90" key="10">
    <citation type="submission" date="2020-06" db="EMBL/GenBank/DDBJ databases">
        <title>Two Listeria outbreaks in Switzerland in 2018 and 2020.</title>
        <authorList>
            <person name="Stevens M.J.A."/>
            <person name="Bloemberg G."/>
            <person name="Nusch-Inderbinnen M."/>
            <person name="Stephan R."/>
        </authorList>
    </citation>
    <scope>NUCLEOTIDE SEQUENCE [LARGE SCALE GENOMIC DNA]</scope>
    <source>
        <strain evidence="51 90">N18-0707</strain>
    </source>
</reference>
<dbReference type="EMBL" id="AANCRK010000004">
    <property type="protein sequence ID" value="EDN7715322.1"/>
    <property type="molecule type" value="Genomic_DNA"/>
</dbReference>
<evidence type="ECO:0000313" key="27">
    <source>
        <dbReference type="EMBL" id="EAG9520096.1"/>
    </source>
</evidence>
<evidence type="ECO:0000313" key="25">
    <source>
        <dbReference type="EMBL" id="EAG6991372.1"/>
    </source>
</evidence>
<dbReference type="Proteomes" id="UP000522199">
    <property type="component" value="Unassembled WGS sequence"/>
</dbReference>
<evidence type="ECO:0000313" key="52">
    <source>
        <dbReference type="EMBL" id="OET50181.1"/>
    </source>
</evidence>
<evidence type="ECO:0000313" key="5">
    <source>
        <dbReference type="EMBL" id="EAC5550191.1"/>
    </source>
</evidence>
<evidence type="ECO:0000313" key="68">
    <source>
        <dbReference type="Proteomes" id="UP000379076"/>
    </source>
</evidence>
<dbReference type="Proteomes" id="UP000331186">
    <property type="component" value="Unassembled WGS sequence"/>
</dbReference>
<evidence type="ECO:0000313" key="69">
    <source>
        <dbReference type="Proteomes" id="UP000389283"/>
    </source>
</evidence>
<dbReference type="Proteomes" id="UP000525850">
    <property type="component" value="Unassembled WGS sequence"/>
</dbReference>
<evidence type="ECO:0000313" key="36">
    <source>
        <dbReference type="EMBL" id="ECX6924682.1"/>
    </source>
</evidence>
<evidence type="ECO:0000313" key="87">
    <source>
        <dbReference type="Proteomes" id="UP000530452"/>
    </source>
</evidence>
<dbReference type="Proteomes" id="UP000840039">
    <property type="component" value="Unassembled WGS sequence"/>
</dbReference>
<dbReference type="Proteomes" id="UP000548278">
    <property type="component" value="Unassembled WGS sequence"/>
</dbReference>
<evidence type="ECO:0000313" key="99">
    <source>
        <dbReference type="Proteomes" id="UP000852906"/>
    </source>
</evidence>
<dbReference type="Proteomes" id="UP000546397">
    <property type="component" value="Unassembled WGS sequence"/>
</dbReference>
<evidence type="ECO:0000313" key="4">
    <source>
        <dbReference type="EMBL" id="EAC4552295.1"/>
    </source>
</evidence>
<dbReference type="Proteomes" id="UP000354255">
    <property type="component" value="Unassembled WGS sequence"/>
</dbReference>
<dbReference type="Proteomes" id="UP000358545">
    <property type="component" value="Unassembled WGS sequence"/>
</dbReference>
<dbReference type="EMBL" id="AABCVX010000004">
    <property type="protein sequence ID" value="EAG6169513.1"/>
    <property type="molecule type" value="Genomic_DNA"/>
</dbReference>
<evidence type="ECO:0000313" key="94">
    <source>
        <dbReference type="Proteomes" id="UP000566721"/>
    </source>
</evidence>
<evidence type="ECO:0000313" key="56">
    <source>
        <dbReference type="Proteomes" id="UP000336166"/>
    </source>
</evidence>
<keyword evidence="1" id="KW-1133">Transmembrane helix</keyword>
<organism evidence="9 71">
    <name type="scientific">Listeria monocytogenes</name>
    <dbReference type="NCBI Taxonomy" id="1639"/>
    <lineage>
        <taxon>Bacteria</taxon>
        <taxon>Bacillati</taxon>
        <taxon>Bacillota</taxon>
        <taxon>Bacilli</taxon>
        <taxon>Bacillales</taxon>
        <taxon>Listeriaceae</taxon>
        <taxon>Listeria</taxon>
    </lineage>
</organism>
<dbReference type="Proteomes" id="UP000540117">
    <property type="component" value="Unassembled WGS sequence"/>
</dbReference>
<dbReference type="EMBL" id="AAANYR010000002">
    <property type="protein sequence ID" value="EAD5785826.1"/>
    <property type="molecule type" value="Genomic_DNA"/>
</dbReference>
<dbReference type="Proteomes" id="UP000398321">
    <property type="component" value="Unassembled WGS sequence"/>
</dbReference>
<dbReference type="EMBL" id="QXLS01000004">
    <property type="protein sequence ID" value="RKA07752.1"/>
    <property type="molecule type" value="Genomic_DNA"/>
</dbReference>
<evidence type="ECO:0000313" key="84">
    <source>
        <dbReference type="Proteomes" id="UP000525850"/>
    </source>
</evidence>
<evidence type="ECO:0000313" key="47">
    <source>
        <dbReference type="EMBL" id="HAC0276110.1"/>
    </source>
</evidence>
<evidence type="ECO:0000313" key="59">
    <source>
        <dbReference type="Proteomes" id="UP000344343"/>
    </source>
</evidence>
<evidence type="ECO:0000313" key="42">
    <source>
        <dbReference type="EMBL" id="EDP8514764.1"/>
    </source>
</evidence>
<evidence type="ECO:0000313" key="89">
    <source>
        <dbReference type="Proteomes" id="UP000540117"/>
    </source>
</evidence>
<dbReference type="Gene3D" id="2.60.40.2230">
    <property type="entry name" value="Uncharacterised protein YcnI-like PF07987, DUF1775"/>
    <property type="match status" value="1"/>
</dbReference>
<evidence type="ECO:0000313" key="26">
    <source>
        <dbReference type="EMBL" id="EAG9386139.1"/>
    </source>
</evidence>
<evidence type="ECO:0000313" key="21">
    <source>
        <dbReference type="EMBL" id="EAG2995766.1"/>
    </source>
</evidence>
<reference evidence="72 83" key="8">
    <citation type="submission" date="2019-04" db="EMBL/GenBank/DDBJ databases">
        <authorList>
            <consortium name="GenomeTrakr network: Whole genome sequencing for foodborne pathogen traceback"/>
        </authorList>
    </citation>
    <scope>NUCLEOTIDE SEQUENCE [LARGE SCALE GENOMIC DNA]</scope>
    <source>
        <strain evidence="25 92">CFSAN004300</strain>
        <strain evidence="26 83">CFSAN072474</strain>
        <strain evidence="37 64">FLAG-55987</strain>
        <strain evidence="32 72">PHLUSALM00088</strain>
    </source>
</reference>
<evidence type="ECO:0000313" key="81">
    <source>
        <dbReference type="Proteomes" id="UP000481141"/>
    </source>
</evidence>
<evidence type="ECO:0000313" key="46">
    <source>
        <dbReference type="EMBL" id="HAC0012498.1"/>
    </source>
</evidence>
<dbReference type="Proteomes" id="UP000272537">
    <property type="component" value="Unassembled WGS sequence"/>
</dbReference>
<dbReference type="EMBL" id="AALAQH010000004">
    <property type="protein sequence ID" value="ECX6924682.1"/>
    <property type="molecule type" value="Genomic_DNA"/>
</dbReference>
<evidence type="ECO:0000313" key="39">
    <source>
        <dbReference type="EMBL" id="EDN7715322.1"/>
    </source>
</evidence>
<evidence type="ECO:0000313" key="32">
    <source>
        <dbReference type="EMBL" id="EAK9316200.1"/>
    </source>
</evidence>
<reference evidence="52 99" key="1">
    <citation type="submission" date="2016-09" db="EMBL/GenBank/DDBJ databases">
        <title>100K Listeria isolates.</title>
        <authorList>
            <person name="Chen P."/>
            <person name="Weimer B.C."/>
            <person name="Kong N."/>
            <person name="Huang B."/>
        </authorList>
    </citation>
    <scope>NUCLEOTIDE SEQUENCE [LARGE SCALE GENOMIC DNA]</scope>
    <source>
        <strain evidence="52 99">BCW_2383</strain>
    </source>
</reference>
<dbReference type="Proteomes" id="UP000350032">
    <property type="component" value="Unassembled WGS sequence"/>
</dbReference>
<dbReference type="EMBL" id="DAAIJL010000002">
    <property type="protein sequence ID" value="HAB8556330.1"/>
    <property type="molecule type" value="Genomic_DNA"/>
</dbReference>
<gene>
    <name evidence="16" type="ORF">A8L61_08530</name>
    <name evidence="25" type="ORF">AB917_12320</name>
    <name evidence="4" type="ORF">ABZ57_07340</name>
    <name evidence="52" type="ORF">AJL21_08285</name>
    <name evidence="13" type="ORF">ART25_04355</name>
    <name evidence="5" type="ORF">ARY78_07100</name>
    <name evidence="20" type="ORF">B1N52_08595</name>
    <name evidence="19" type="ORF">B1S26_04770</name>
    <name evidence="21" type="ORF">B5K54_00495</name>
    <name evidence="17" type="ORF">BB997_12785</name>
    <name evidence="36" type="ORF">BCZ19_08380</name>
    <name evidence="18" type="ORF">BCZ21_07285</name>
    <name evidence="23" type="ORF">CA369_05695</name>
    <name evidence="22" type="ORF">CAV64_07255</name>
    <name evidence="26" type="ORF">CW845_01340</name>
    <name evidence="28" type="ORF">D4920_08445</name>
    <name evidence="27" type="ORF">D4B11_09965</name>
    <name evidence="29" type="ORF">D5N24_07790</name>
    <name evidence="31" type="ORF">D7104_00365</name>
    <name evidence="50" type="ORF">DCK61_06700</name>
    <name evidence="24" type="ORF">DCT16_08955</name>
    <name evidence="7" type="ORF">DQ70_03540</name>
    <name evidence="6" type="ORF">DU018_02815</name>
    <name evidence="53" type="ORF">DYZ80_02127</name>
    <name evidence="15" type="ORF">E1W56_09215</name>
    <name evidence="30" type="ORF">E5F58_06850</name>
    <name evidence="12" type="ORF">EX365_04515</name>
    <name evidence="11" type="ORF">EXZ73_11285</name>
    <name evidence="37" type="ORF">F6436_05790</name>
    <name evidence="38" type="ORF">F6515_02130</name>
    <name evidence="32" type="ORF">FA835_03665</name>
    <name evidence="34" type="ORF">FLQ97_05460</name>
    <name evidence="33" type="ORF">FLR03_10065</name>
    <name evidence="35" type="ORF">FNX40_06875</name>
    <name evidence="41" type="ORF">FV747_09640</name>
    <name evidence="42" type="ORF">G3O21_002196</name>
    <name evidence="43" type="ORF">GHH22_01445</name>
    <name evidence="48" type="ORF">GI949_13495</name>
    <name evidence="40" type="ORF">GJW51_12550</name>
    <name evidence="39" type="ORF">GQG13_09305</name>
    <name evidence="44" type="ORF">GYR60_11515</name>
    <name evidence="45" type="ORF">GYS09_03360</name>
    <name evidence="46" type="ORF">GYX23_05725</name>
    <name evidence="47" type="ORF">GYY14_12130</name>
    <name evidence="49" type="ORF">HQN34_001162</name>
    <name evidence="51" type="ORF">HZJ64_12615</name>
    <name evidence="8" type="ORF">KV70_13645</name>
    <name evidence="9" type="ORF">QD52_09235</name>
    <name evidence="10" type="ORF">UI29_09255</name>
    <name evidence="14" type="ORF">Y261_04340</name>
</gene>
<evidence type="ECO:0000313" key="60">
    <source>
        <dbReference type="Proteomes" id="UP000345329"/>
    </source>
</evidence>
<dbReference type="Proteomes" id="UP000460224">
    <property type="component" value="Unassembled WGS sequence"/>
</dbReference>
<dbReference type="EMBL" id="MJTJ01000015">
    <property type="protein sequence ID" value="OET50181.1"/>
    <property type="molecule type" value="Genomic_DNA"/>
</dbReference>
<name>A0A0B8RCE6_LISMN</name>
<dbReference type="Proteomes" id="UP000544530">
    <property type="component" value="Unassembled WGS sequence"/>
</dbReference>
<evidence type="ECO:0000313" key="74">
    <source>
        <dbReference type="Proteomes" id="UP000427828"/>
    </source>
</evidence>
<evidence type="ECO:0000313" key="67">
    <source>
        <dbReference type="Proteomes" id="UP000376505"/>
    </source>
</evidence>